<proteinExistence type="predicted"/>
<evidence type="ECO:0000313" key="3">
    <source>
        <dbReference type="Proteomes" id="UP000266673"/>
    </source>
</evidence>
<organism evidence="2 3">
    <name type="scientific">Gigaspora rosea</name>
    <dbReference type="NCBI Taxonomy" id="44941"/>
    <lineage>
        <taxon>Eukaryota</taxon>
        <taxon>Fungi</taxon>
        <taxon>Fungi incertae sedis</taxon>
        <taxon>Mucoromycota</taxon>
        <taxon>Glomeromycotina</taxon>
        <taxon>Glomeromycetes</taxon>
        <taxon>Diversisporales</taxon>
        <taxon>Gigasporaceae</taxon>
        <taxon>Gigaspora</taxon>
    </lineage>
</organism>
<dbReference type="EMBL" id="QKWP01001275">
    <property type="protein sequence ID" value="RIB10227.1"/>
    <property type="molecule type" value="Genomic_DNA"/>
</dbReference>
<evidence type="ECO:0000313" key="2">
    <source>
        <dbReference type="EMBL" id="RIB10227.1"/>
    </source>
</evidence>
<name>A0A397UM48_9GLOM</name>
<feature type="compositionally biased region" description="Polar residues" evidence="1">
    <location>
        <begin position="1"/>
        <end position="13"/>
    </location>
</feature>
<dbReference type="Proteomes" id="UP000266673">
    <property type="component" value="Unassembled WGS sequence"/>
</dbReference>
<reference evidence="2 3" key="1">
    <citation type="submission" date="2018-06" db="EMBL/GenBank/DDBJ databases">
        <title>Comparative genomics reveals the genomic features of Rhizophagus irregularis, R. cerebriforme, R. diaphanum and Gigaspora rosea, and their symbiotic lifestyle signature.</title>
        <authorList>
            <person name="Morin E."/>
            <person name="San Clemente H."/>
            <person name="Chen E.C.H."/>
            <person name="De La Providencia I."/>
            <person name="Hainaut M."/>
            <person name="Kuo A."/>
            <person name="Kohler A."/>
            <person name="Murat C."/>
            <person name="Tang N."/>
            <person name="Roy S."/>
            <person name="Loubradou J."/>
            <person name="Henrissat B."/>
            <person name="Grigoriev I.V."/>
            <person name="Corradi N."/>
            <person name="Roux C."/>
            <person name="Martin F.M."/>
        </authorList>
    </citation>
    <scope>NUCLEOTIDE SEQUENCE [LARGE SCALE GENOMIC DNA]</scope>
    <source>
        <strain evidence="2 3">DAOM 194757</strain>
    </source>
</reference>
<feature type="compositionally biased region" description="Polar residues" evidence="1">
    <location>
        <begin position="52"/>
        <end position="70"/>
    </location>
</feature>
<comment type="caution">
    <text evidence="2">The sequence shown here is derived from an EMBL/GenBank/DDBJ whole genome shotgun (WGS) entry which is preliminary data.</text>
</comment>
<accession>A0A397UM48</accession>
<protein>
    <submittedName>
        <fullName evidence="2">Uncharacterized protein</fullName>
    </submittedName>
</protein>
<evidence type="ECO:0000256" key="1">
    <source>
        <dbReference type="SAM" id="MobiDB-lite"/>
    </source>
</evidence>
<feature type="compositionally biased region" description="Low complexity" evidence="1">
    <location>
        <begin position="87"/>
        <end position="96"/>
    </location>
</feature>
<dbReference type="AlphaFoldDB" id="A0A397UM48"/>
<gene>
    <name evidence="2" type="ORF">C2G38_2043658</name>
</gene>
<feature type="region of interest" description="Disordered" evidence="1">
    <location>
        <begin position="1"/>
        <end position="96"/>
    </location>
</feature>
<keyword evidence="3" id="KW-1185">Reference proteome</keyword>
<sequence>MTKPPANNNQKYQATMKVPPKIMTKPLTKNNQSTTKHHKVPLNDDQRHHQMTIKNTTQRQFKHQQTITKSTNKRRSKVPPNYDQKHYQTTTKNTTKLQLKYNQKHNQRHQTMTKGTK</sequence>